<keyword evidence="2" id="KW-0472">Membrane</keyword>
<keyword evidence="2" id="KW-1133">Transmembrane helix</keyword>
<feature type="transmembrane region" description="Helical" evidence="2">
    <location>
        <begin position="6"/>
        <end position="25"/>
    </location>
</feature>
<proteinExistence type="predicted"/>
<dbReference type="EMBL" id="LT598496">
    <property type="protein sequence ID" value="SBV25828.1"/>
    <property type="molecule type" value="Genomic_DNA"/>
</dbReference>
<dbReference type="RefSeq" id="WP_091589020.1">
    <property type="nucleotide sequence ID" value="NZ_JBHRWG010000003.1"/>
</dbReference>
<sequence length="304" mass="29914">MAWSFGHSLIVILAVVLGLAAGWLLRGLRAARTTGPSGVDGEAAAGTAVLAAPAPAATVDADPAPATIDPAPTAVADPPVDTVTGPAPTDTDAAPVPATATDVDPADMALTDDPDPAPVVAPRAAPDAERTEPAGDADGSAEPGAADKPVAPVEPVPADQPTEPAAPVAADSPVANEKATARDEPATADEPVAAEEPVAVATPTPRPAVATPPVRPVAAAAVEVDDFRRIQGVGPKMAAALQAAGVRTYRQLAELDEAGLREVIRGAGLRAAPGLATWPQQAKVLAGASDEVTSALSTGGSDPA</sequence>
<evidence type="ECO:0000313" key="3">
    <source>
        <dbReference type="EMBL" id="SBV25828.1"/>
    </source>
</evidence>
<dbReference type="OrthoDB" id="3298812at2"/>
<evidence type="ECO:0000256" key="2">
    <source>
        <dbReference type="SAM" id="Phobius"/>
    </source>
</evidence>
<evidence type="ECO:0000313" key="4">
    <source>
        <dbReference type="Proteomes" id="UP000199393"/>
    </source>
</evidence>
<feature type="compositionally biased region" description="Low complexity" evidence="1">
    <location>
        <begin position="60"/>
        <end position="107"/>
    </location>
</feature>
<dbReference type="Gene3D" id="1.10.150.20">
    <property type="entry name" value="5' to 3' exonuclease, C-terminal subdomain"/>
    <property type="match status" value="1"/>
</dbReference>
<protein>
    <submittedName>
        <fullName evidence="3">Helix-hairpin-helix domain</fullName>
    </submittedName>
</protein>
<dbReference type="AlphaFoldDB" id="A0A1C3MZS3"/>
<feature type="compositionally biased region" description="Low complexity" evidence="1">
    <location>
        <begin position="165"/>
        <end position="175"/>
    </location>
</feature>
<keyword evidence="4" id="KW-1185">Reference proteome</keyword>
<accession>A0A1C3MZS3</accession>
<reference evidence="4" key="1">
    <citation type="submission" date="2016-06" db="EMBL/GenBank/DDBJ databases">
        <authorList>
            <person name="Varghese N."/>
            <person name="Submissions Spin"/>
        </authorList>
    </citation>
    <scope>NUCLEOTIDE SEQUENCE [LARGE SCALE GENOMIC DNA]</scope>
    <source>
        <strain evidence="4">DSM 45344</strain>
    </source>
</reference>
<evidence type="ECO:0000256" key="1">
    <source>
        <dbReference type="SAM" id="MobiDB-lite"/>
    </source>
</evidence>
<dbReference type="PATRIC" id="fig|307121.4.peg.1344"/>
<dbReference type="STRING" id="307121.GA0070620_1310"/>
<feature type="region of interest" description="Disordered" evidence="1">
    <location>
        <begin position="60"/>
        <end position="211"/>
    </location>
</feature>
<organism evidence="3 4">
    <name type="scientific">Micromonospora krabiensis</name>
    <dbReference type="NCBI Taxonomy" id="307121"/>
    <lineage>
        <taxon>Bacteria</taxon>
        <taxon>Bacillati</taxon>
        <taxon>Actinomycetota</taxon>
        <taxon>Actinomycetes</taxon>
        <taxon>Micromonosporales</taxon>
        <taxon>Micromonosporaceae</taxon>
        <taxon>Micromonospora</taxon>
    </lineage>
</organism>
<dbReference type="Proteomes" id="UP000199393">
    <property type="component" value="Chromosome I"/>
</dbReference>
<name>A0A1C3MZS3_9ACTN</name>
<keyword evidence="2" id="KW-0812">Transmembrane</keyword>
<feature type="compositionally biased region" description="Low complexity" evidence="1">
    <location>
        <begin position="188"/>
        <end position="211"/>
    </location>
</feature>
<gene>
    <name evidence="3" type="ORF">GA0070620_1310</name>
</gene>